<dbReference type="InterPro" id="IPR036046">
    <property type="entry name" value="Acylphosphatase-like_dom_sf"/>
</dbReference>
<dbReference type="GO" id="GO:0071949">
    <property type="term" value="F:FAD binding"/>
    <property type="evidence" value="ECO:0007669"/>
    <property type="project" value="InterPro"/>
</dbReference>
<feature type="domain" description="BLUF" evidence="1">
    <location>
        <begin position="3"/>
        <end position="94"/>
    </location>
</feature>
<dbReference type="RefSeq" id="WP_135995433.1">
    <property type="nucleotide sequence ID" value="NZ_CP071057.1"/>
</dbReference>
<proteinExistence type="predicted"/>
<dbReference type="SUPFAM" id="SSF54975">
    <property type="entry name" value="Acylphosphatase/BLUF domain-like"/>
    <property type="match status" value="1"/>
</dbReference>
<dbReference type="EMBL" id="SRXW01000002">
    <property type="protein sequence ID" value="TGY88893.1"/>
    <property type="molecule type" value="Genomic_DNA"/>
</dbReference>
<protein>
    <submittedName>
        <fullName evidence="2">BLUF domain-containing protein</fullName>
    </submittedName>
</protein>
<dbReference type="OrthoDB" id="196105at2"/>
<evidence type="ECO:0000259" key="1">
    <source>
        <dbReference type="PROSITE" id="PS50925"/>
    </source>
</evidence>
<reference evidence="2 3" key="1">
    <citation type="journal article" date="2017" name="Int. J. Syst. Evol. Microbiol.">
        <title>Marinicauda algicola sp. nov., isolated from a marine red alga Rhodosorus marinus.</title>
        <authorList>
            <person name="Jeong S.E."/>
            <person name="Jeon S.H."/>
            <person name="Chun B.H."/>
            <person name="Kim D.W."/>
            <person name="Jeon C.O."/>
        </authorList>
    </citation>
    <scope>NUCLEOTIDE SEQUENCE [LARGE SCALE GENOMIC DNA]</scope>
    <source>
        <strain evidence="2 3">JCM 31718</strain>
    </source>
</reference>
<evidence type="ECO:0000313" key="3">
    <source>
        <dbReference type="Proteomes" id="UP000308054"/>
    </source>
</evidence>
<dbReference type="AlphaFoldDB" id="A0A4S2H0I5"/>
<evidence type="ECO:0000313" key="2">
    <source>
        <dbReference type="EMBL" id="TGY88893.1"/>
    </source>
</evidence>
<comment type="caution">
    <text evidence="2">The sequence shown here is derived from an EMBL/GenBank/DDBJ whole genome shotgun (WGS) entry which is preliminary data.</text>
</comment>
<dbReference type="SMART" id="SM01034">
    <property type="entry name" value="BLUF"/>
    <property type="match status" value="1"/>
</dbReference>
<accession>A0A4S2H0I5</accession>
<dbReference type="InterPro" id="IPR007024">
    <property type="entry name" value="BLUF_domain"/>
</dbReference>
<gene>
    <name evidence="2" type="ORF">E5163_07075</name>
</gene>
<sequence>MALARLVYVSTARPGLDPVELEEMLAAARARNGALSITGLLVYNGVNFMQALEGPGDAVSAVYDSIARDPRHTGPVAVLEENVETRAFPGWSMAYAVLPDQEGAADALRVPPERVASLLPVTAGAELALLFTSFNTMSAV</sequence>
<dbReference type="PROSITE" id="PS50925">
    <property type="entry name" value="BLUF"/>
    <property type="match status" value="1"/>
</dbReference>
<name>A0A4S2H0I5_9PROT</name>
<keyword evidence="3" id="KW-1185">Reference proteome</keyword>
<organism evidence="2 3">
    <name type="scientific">Marinicauda algicola</name>
    <dbReference type="NCBI Taxonomy" id="2029849"/>
    <lineage>
        <taxon>Bacteria</taxon>
        <taxon>Pseudomonadati</taxon>
        <taxon>Pseudomonadota</taxon>
        <taxon>Alphaproteobacteria</taxon>
        <taxon>Maricaulales</taxon>
        <taxon>Maricaulaceae</taxon>
        <taxon>Marinicauda</taxon>
    </lineage>
</organism>
<dbReference type="Pfam" id="PF04940">
    <property type="entry name" value="BLUF"/>
    <property type="match status" value="1"/>
</dbReference>
<dbReference type="GO" id="GO:0009882">
    <property type="term" value="F:blue light photoreceptor activity"/>
    <property type="evidence" value="ECO:0007669"/>
    <property type="project" value="InterPro"/>
</dbReference>
<dbReference type="Gene3D" id="3.30.70.100">
    <property type="match status" value="1"/>
</dbReference>
<dbReference type="Proteomes" id="UP000308054">
    <property type="component" value="Unassembled WGS sequence"/>
</dbReference>